<dbReference type="KEGG" id="ruv:EC9_36260"/>
<dbReference type="PROSITE" id="PS51257">
    <property type="entry name" value="PROKAR_LIPOPROTEIN"/>
    <property type="match status" value="1"/>
</dbReference>
<protein>
    <recommendedName>
        <fullName evidence="4">Carboxypeptidase regulatory-like domain-containing protein</fullName>
    </recommendedName>
</protein>
<evidence type="ECO:0000313" key="2">
    <source>
        <dbReference type="EMBL" id="QDS89426.1"/>
    </source>
</evidence>
<dbReference type="RefSeq" id="WP_145347138.1">
    <property type="nucleotide sequence ID" value="NZ_CP036261.1"/>
</dbReference>
<gene>
    <name evidence="2" type="ORF">EC9_36260</name>
</gene>
<dbReference type="AlphaFoldDB" id="A0A517M3H3"/>
<dbReference type="OrthoDB" id="285058at2"/>
<sequence length="147" mass="15244">MARVVFPFTLACGLVFLGGCGDEGPTTIVASGSVRTESGAPCDGALIVFHPQEESRVNDPKPVATCDEQGKFVLTTYRSGDGAQPGMYGVTVVWPAKAKAAALSLSSESGPRGKDQLNGKYGKPSAPELTAEVAPGPPNTFEFVVQK</sequence>
<feature type="region of interest" description="Disordered" evidence="1">
    <location>
        <begin position="103"/>
        <end position="138"/>
    </location>
</feature>
<name>A0A517M3H3_9BACT</name>
<accession>A0A517M3H3</accession>
<evidence type="ECO:0000313" key="3">
    <source>
        <dbReference type="Proteomes" id="UP000319557"/>
    </source>
</evidence>
<dbReference type="EMBL" id="CP036261">
    <property type="protein sequence ID" value="QDS89426.1"/>
    <property type="molecule type" value="Genomic_DNA"/>
</dbReference>
<reference evidence="2 3" key="1">
    <citation type="submission" date="2019-02" db="EMBL/GenBank/DDBJ databases">
        <title>Deep-cultivation of Planctomycetes and their phenomic and genomic characterization uncovers novel biology.</title>
        <authorList>
            <person name="Wiegand S."/>
            <person name="Jogler M."/>
            <person name="Boedeker C."/>
            <person name="Pinto D."/>
            <person name="Vollmers J."/>
            <person name="Rivas-Marin E."/>
            <person name="Kohn T."/>
            <person name="Peeters S.H."/>
            <person name="Heuer A."/>
            <person name="Rast P."/>
            <person name="Oberbeckmann S."/>
            <person name="Bunk B."/>
            <person name="Jeske O."/>
            <person name="Meyerdierks A."/>
            <person name="Storesund J.E."/>
            <person name="Kallscheuer N."/>
            <person name="Luecker S."/>
            <person name="Lage O.M."/>
            <person name="Pohl T."/>
            <person name="Merkel B.J."/>
            <person name="Hornburger P."/>
            <person name="Mueller R.-W."/>
            <person name="Bruemmer F."/>
            <person name="Labrenz M."/>
            <person name="Spormann A.M."/>
            <person name="Op den Camp H."/>
            <person name="Overmann J."/>
            <person name="Amann R."/>
            <person name="Jetten M.S.M."/>
            <person name="Mascher T."/>
            <person name="Medema M.H."/>
            <person name="Devos D.P."/>
            <person name="Kaster A.-K."/>
            <person name="Ovreas L."/>
            <person name="Rohde M."/>
            <person name="Galperin M.Y."/>
            <person name="Jogler C."/>
        </authorList>
    </citation>
    <scope>NUCLEOTIDE SEQUENCE [LARGE SCALE GENOMIC DNA]</scope>
    <source>
        <strain evidence="2 3">EC9</strain>
    </source>
</reference>
<dbReference type="Proteomes" id="UP000319557">
    <property type="component" value="Chromosome"/>
</dbReference>
<evidence type="ECO:0008006" key="4">
    <source>
        <dbReference type="Google" id="ProtNLM"/>
    </source>
</evidence>
<keyword evidence="3" id="KW-1185">Reference proteome</keyword>
<evidence type="ECO:0000256" key="1">
    <source>
        <dbReference type="SAM" id="MobiDB-lite"/>
    </source>
</evidence>
<proteinExistence type="predicted"/>
<organism evidence="2 3">
    <name type="scientific">Rosistilla ulvae</name>
    <dbReference type="NCBI Taxonomy" id="1930277"/>
    <lineage>
        <taxon>Bacteria</taxon>
        <taxon>Pseudomonadati</taxon>
        <taxon>Planctomycetota</taxon>
        <taxon>Planctomycetia</taxon>
        <taxon>Pirellulales</taxon>
        <taxon>Pirellulaceae</taxon>
        <taxon>Rosistilla</taxon>
    </lineage>
</organism>